<comment type="caution">
    <text evidence="1">The sequence shown here is derived from an EMBL/GenBank/DDBJ whole genome shotgun (WGS) entry which is preliminary data.</text>
</comment>
<evidence type="ECO:0000313" key="2">
    <source>
        <dbReference type="Proteomes" id="UP000549394"/>
    </source>
</evidence>
<keyword evidence="2" id="KW-1185">Reference proteome</keyword>
<protein>
    <submittedName>
        <fullName evidence="1">DgyrCDS6804</fullName>
    </submittedName>
</protein>
<reference evidence="1 2" key="1">
    <citation type="submission" date="2020-08" db="EMBL/GenBank/DDBJ databases">
        <authorList>
            <person name="Hejnol A."/>
        </authorList>
    </citation>
    <scope>NUCLEOTIDE SEQUENCE [LARGE SCALE GENOMIC DNA]</scope>
</reference>
<accession>A0A7I8VQP7</accession>
<gene>
    <name evidence="1" type="ORF">DGYR_LOCUS6504</name>
</gene>
<name>A0A7I8VQP7_9ANNE</name>
<evidence type="ECO:0000313" key="1">
    <source>
        <dbReference type="EMBL" id="CAD5118065.1"/>
    </source>
</evidence>
<dbReference type="AlphaFoldDB" id="A0A7I8VQP7"/>
<dbReference type="Proteomes" id="UP000549394">
    <property type="component" value="Unassembled WGS sequence"/>
</dbReference>
<organism evidence="1 2">
    <name type="scientific">Dimorphilus gyrociliatus</name>
    <dbReference type="NCBI Taxonomy" id="2664684"/>
    <lineage>
        <taxon>Eukaryota</taxon>
        <taxon>Metazoa</taxon>
        <taxon>Spiralia</taxon>
        <taxon>Lophotrochozoa</taxon>
        <taxon>Annelida</taxon>
        <taxon>Polychaeta</taxon>
        <taxon>Polychaeta incertae sedis</taxon>
        <taxon>Dinophilidae</taxon>
        <taxon>Dimorphilus</taxon>
    </lineage>
</organism>
<proteinExistence type="predicted"/>
<sequence>MGKYRLDDGHIIQGMSDSVNRFSLLPRSARALSVDTASLMLTAKQLKRLDTIYEKKLKHDHDNDSGNESAGEIDSPEAVYITPKTREKISSLAPSSVELVIPENVMPRRGSLQDIKILAENKPKKGLSRIESLPCITALQTKNEKVELPNRTINKRTGLLSSDEVLKKIGPEVINYNKRRAGDAEIIKSFLSFPAEKAISKTANNLETSVQNVQPKVSNVEQENMIKTTDTKTKEQKLFAPPKKNETFGKFLKRRLSGGSSQDNIIAPTSH</sequence>
<dbReference type="EMBL" id="CAJFCJ010000008">
    <property type="protein sequence ID" value="CAD5118065.1"/>
    <property type="molecule type" value="Genomic_DNA"/>
</dbReference>